<evidence type="ECO:0000313" key="1">
    <source>
        <dbReference type="EMBL" id="KAI0039786.1"/>
    </source>
</evidence>
<name>A0ACB8R825_9AGAM</name>
<reference evidence="1" key="2">
    <citation type="journal article" date="2022" name="New Phytol.">
        <title>Evolutionary transition to the ectomycorrhizal habit in the genomes of a hyperdiverse lineage of mushroom-forming fungi.</title>
        <authorList>
            <person name="Looney B."/>
            <person name="Miyauchi S."/>
            <person name="Morin E."/>
            <person name="Drula E."/>
            <person name="Courty P.E."/>
            <person name="Kohler A."/>
            <person name="Kuo A."/>
            <person name="LaButti K."/>
            <person name="Pangilinan J."/>
            <person name="Lipzen A."/>
            <person name="Riley R."/>
            <person name="Andreopoulos W."/>
            <person name="He G."/>
            <person name="Johnson J."/>
            <person name="Nolan M."/>
            <person name="Tritt A."/>
            <person name="Barry K.W."/>
            <person name="Grigoriev I.V."/>
            <person name="Nagy L.G."/>
            <person name="Hibbett D."/>
            <person name="Henrissat B."/>
            <person name="Matheny P.B."/>
            <person name="Labbe J."/>
            <person name="Martin F.M."/>
        </authorList>
    </citation>
    <scope>NUCLEOTIDE SEQUENCE</scope>
    <source>
        <strain evidence="1">FP105234-sp</strain>
    </source>
</reference>
<gene>
    <name evidence="1" type="ORF">FA95DRAFT_1503717</name>
</gene>
<dbReference type="Proteomes" id="UP000814033">
    <property type="component" value="Unassembled WGS sequence"/>
</dbReference>
<sequence>MQQHTPVYQFQGHSQEGASTSQHPFTSSASHHPSPPPHPPLSPLQQVSASTSGAARHASPYVPPQGGYSQLGYPTPSQYGYASPSSFGPSSSLYPPQYGAYSQSYGTSDQDGQGTWWYLPPGGPTTTSYEGMQPPFPYGINYPPMASHDGETYGHSPSSPHPAASTPASPSHARPPNPSRFGGSSSQLSVAGPSSVRPVSASSAAPVRTAENPEPSTAGESERHPSRRPYHPNPPAHRSEWVMWAGNVPSDATHDELWRFFNQPLSRSASTEPGTSTSPEDISDGVVSIFLISRSNCAFVNFESERHLNAATVRFNGVPLRPADPRCPRLVCRIRRQTDDLRAGVGGQRGIGMHTKWIKEQREKAKQAGGHSDTASAMTTPEELGQGLLKLSLSDDDNPRNRNATSHSNSSGSFASTTSSVMARYFPRRYFILKSLTQFDLDLSVQRGVWATQRHNEGILDQAFRTSQEVFLIFGVNKSGEFYGYAKMAGPVSQGESKVPWASPLASSQSSQASKGSLPAEADSSPLDHRTGVHYFLQSDGHYVDESPAAVSSAQDHPPVLPNPASRGKMASAPAELGDPHQRLTHKTPQEQMSLNDRRPIPVSHPPIELDDMAPYRNLKDHRGDESEEETRRTPNASGDRGVATEAPHPPHVRREVSEPLLTSTVLGPVQESVKEEDEAHEHPPIADAVPPSTEHGEEEVWGQPFRIQWVRTERLPFYRTRHLRNPWNHGREVKVSRDGTELEPSVGQQLLDEWDRPPPSPSTSPAAAPRPPAQRRGSKPPH</sequence>
<accession>A0ACB8R825</accession>
<protein>
    <submittedName>
        <fullName evidence="1">Uncharacterized protein</fullName>
    </submittedName>
</protein>
<evidence type="ECO:0000313" key="2">
    <source>
        <dbReference type="Proteomes" id="UP000814033"/>
    </source>
</evidence>
<comment type="caution">
    <text evidence="1">The sequence shown here is derived from an EMBL/GenBank/DDBJ whole genome shotgun (WGS) entry which is preliminary data.</text>
</comment>
<organism evidence="1 2">
    <name type="scientific">Auriscalpium vulgare</name>
    <dbReference type="NCBI Taxonomy" id="40419"/>
    <lineage>
        <taxon>Eukaryota</taxon>
        <taxon>Fungi</taxon>
        <taxon>Dikarya</taxon>
        <taxon>Basidiomycota</taxon>
        <taxon>Agaricomycotina</taxon>
        <taxon>Agaricomycetes</taxon>
        <taxon>Russulales</taxon>
        <taxon>Auriscalpiaceae</taxon>
        <taxon>Auriscalpium</taxon>
    </lineage>
</organism>
<dbReference type="EMBL" id="MU276263">
    <property type="protein sequence ID" value="KAI0039786.1"/>
    <property type="molecule type" value="Genomic_DNA"/>
</dbReference>
<proteinExistence type="predicted"/>
<reference evidence="1" key="1">
    <citation type="submission" date="2021-02" db="EMBL/GenBank/DDBJ databases">
        <authorList>
            <consortium name="DOE Joint Genome Institute"/>
            <person name="Ahrendt S."/>
            <person name="Looney B.P."/>
            <person name="Miyauchi S."/>
            <person name="Morin E."/>
            <person name="Drula E."/>
            <person name="Courty P.E."/>
            <person name="Chicoki N."/>
            <person name="Fauchery L."/>
            <person name="Kohler A."/>
            <person name="Kuo A."/>
            <person name="Labutti K."/>
            <person name="Pangilinan J."/>
            <person name="Lipzen A."/>
            <person name="Riley R."/>
            <person name="Andreopoulos W."/>
            <person name="He G."/>
            <person name="Johnson J."/>
            <person name="Barry K.W."/>
            <person name="Grigoriev I.V."/>
            <person name="Nagy L."/>
            <person name="Hibbett D."/>
            <person name="Henrissat B."/>
            <person name="Matheny P.B."/>
            <person name="Labbe J."/>
            <person name="Martin F."/>
        </authorList>
    </citation>
    <scope>NUCLEOTIDE SEQUENCE</scope>
    <source>
        <strain evidence="1">FP105234-sp</strain>
    </source>
</reference>
<keyword evidence="2" id="KW-1185">Reference proteome</keyword>